<comment type="caution">
    <text evidence="1">The sequence shown here is derived from an EMBL/GenBank/DDBJ whole genome shotgun (WGS) entry which is preliminary data.</text>
</comment>
<reference evidence="1" key="2">
    <citation type="submission" date="2020-11" db="EMBL/GenBank/DDBJ databases">
        <authorList>
            <person name="McCartney M.A."/>
            <person name="Auch B."/>
            <person name="Kono T."/>
            <person name="Mallez S."/>
            <person name="Becker A."/>
            <person name="Gohl D.M."/>
            <person name="Silverstein K.A.T."/>
            <person name="Koren S."/>
            <person name="Bechman K.B."/>
            <person name="Herman A."/>
            <person name="Abrahante J.E."/>
            <person name="Garbe J."/>
        </authorList>
    </citation>
    <scope>NUCLEOTIDE SEQUENCE</scope>
    <source>
        <strain evidence="1">Duluth1</strain>
        <tissue evidence="1">Whole animal</tissue>
    </source>
</reference>
<gene>
    <name evidence="1" type="ORF">DPMN_082303</name>
</gene>
<protein>
    <recommendedName>
        <fullName evidence="3">Endonuclease/exonuclease/phosphatase domain-containing protein</fullName>
    </recommendedName>
</protein>
<reference evidence="1" key="1">
    <citation type="journal article" date="2019" name="bioRxiv">
        <title>The Genome of the Zebra Mussel, Dreissena polymorpha: A Resource for Invasive Species Research.</title>
        <authorList>
            <person name="McCartney M.A."/>
            <person name="Auch B."/>
            <person name="Kono T."/>
            <person name="Mallez S."/>
            <person name="Zhang Y."/>
            <person name="Obille A."/>
            <person name="Becker A."/>
            <person name="Abrahante J.E."/>
            <person name="Garbe J."/>
            <person name="Badalamenti J.P."/>
            <person name="Herman A."/>
            <person name="Mangelson H."/>
            <person name="Liachko I."/>
            <person name="Sullivan S."/>
            <person name="Sone E.D."/>
            <person name="Koren S."/>
            <person name="Silverstein K.A.T."/>
            <person name="Beckman K.B."/>
            <person name="Gohl D.M."/>
        </authorList>
    </citation>
    <scope>NUCLEOTIDE SEQUENCE</scope>
    <source>
        <strain evidence="1">Duluth1</strain>
        <tissue evidence="1">Whole animal</tissue>
    </source>
</reference>
<dbReference type="Proteomes" id="UP000828390">
    <property type="component" value="Unassembled WGS sequence"/>
</dbReference>
<organism evidence="1 2">
    <name type="scientific">Dreissena polymorpha</name>
    <name type="common">Zebra mussel</name>
    <name type="synonym">Mytilus polymorpha</name>
    <dbReference type="NCBI Taxonomy" id="45954"/>
    <lineage>
        <taxon>Eukaryota</taxon>
        <taxon>Metazoa</taxon>
        <taxon>Spiralia</taxon>
        <taxon>Lophotrochozoa</taxon>
        <taxon>Mollusca</taxon>
        <taxon>Bivalvia</taxon>
        <taxon>Autobranchia</taxon>
        <taxon>Heteroconchia</taxon>
        <taxon>Euheterodonta</taxon>
        <taxon>Imparidentia</taxon>
        <taxon>Neoheterodontei</taxon>
        <taxon>Myida</taxon>
        <taxon>Dreissenoidea</taxon>
        <taxon>Dreissenidae</taxon>
        <taxon>Dreissena</taxon>
    </lineage>
</organism>
<accession>A0A9D3YAI2</accession>
<keyword evidence="2" id="KW-1185">Reference proteome</keyword>
<evidence type="ECO:0008006" key="3">
    <source>
        <dbReference type="Google" id="ProtNLM"/>
    </source>
</evidence>
<proteinExistence type="predicted"/>
<dbReference type="AlphaFoldDB" id="A0A9D3YAI2"/>
<sequence>MGTPFYVTEQFPPKVELKRSRLFKRAKEEKQAEKRAWASIDTLYIDGRPTKDAYKGPDGLKCVVWNCNDLSAAKREDPDFVSLLSQYDLIILLESWTYKSSKIELSG</sequence>
<name>A0A9D3YAI2_DREPO</name>
<dbReference type="EMBL" id="JAIWYP010000016">
    <property type="protein sequence ID" value="KAH3694862.1"/>
    <property type="molecule type" value="Genomic_DNA"/>
</dbReference>
<evidence type="ECO:0000313" key="2">
    <source>
        <dbReference type="Proteomes" id="UP000828390"/>
    </source>
</evidence>
<evidence type="ECO:0000313" key="1">
    <source>
        <dbReference type="EMBL" id="KAH3694862.1"/>
    </source>
</evidence>